<dbReference type="AlphaFoldDB" id="A0A0G0BSX6"/>
<organism evidence="1 2">
    <name type="scientific">Candidatus Roizmanbacteria bacterium GW2011_GWA2_35_19</name>
    <dbReference type="NCBI Taxonomy" id="1618478"/>
    <lineage>
        <taxon>Bacteria</taxon>
        <taxon>Candidatus Roizmaniibacteriota</taxon>
    </lineage>
</organism>
<gene>
    <name evidence="1" type="ORF">UR68_C0015G0024</name>
</gene>
<evidence type="ECO:0000313" key="1">
    <source>
        <dbReference type="EMBL" id="KKP72463.1"/>
    </source>
</evidence>
<dbReference type="EMBL" id="LBQC01000015">
    <property type="protein sequence ID" value="KKP72463.1"/>
    <property type="molecule type" value="Genomic_DNA"/>
</dbReference>
<accession>A0A0G0BSX6</accession>
<dbReference type="STRING" id="1618478.UR68_C0015G0024"/>
<dbReference type="Proteomes" id="UP000034457">
    <property type="component" value="Unassembled WGS sequence"/>
</dbReference>
<reference evidence="1 2" key="1">
    <citation type="journal article" date="2015" name="Nature">
        <title>rRNA introns, odd ribosomes, and small enigmatic genomes across a large radiation of phyla.</title>
        <authorList>
            <person name="Brown C.T."/>
            <person name="Hug L.A."/>
            <person name="Thomas B.C."/>
            <person name="Sharon I."/>
            <person name="Castelle C.J."/>
            <person name="Singh A."/>
            <person name="Wilkins M.J."/>
            <person name="Williams K.H."/>
            <person name="Banfield J.F."/>
        </authorList>
    </citation>
    <scope>NUCLEOTIDE SEQUENCE [LARGE SCALE GENOMIC DNA]</scope>
</reference>
<sequence length="60" mass="7048">MNPTLPPITKEEALRYDKAALENDVSRRRKNIKLFQDQIAQEEAEIQRIWQIIAIIDANK</sequence>
<evidence type="ECO:0000313" key="2">
    <source>
        <dbReference type="Proteomes" id="UP000034457"/>
    </source>
</evidence>
<proteinExistence type="predicted"/>
<protein>
    <submittedName>
        <fullName evidence="1">Uncharacterized protein</fullName>
    </submittedName>
</protein>
<name>A0A0G0BSX6_9BACT</name>
<comment type="caution">
    <text evidence="1">The sequence shown here is derived from an EMBL/GenBank/DDBJ whole genome shotgun (WGS) entry which is preliminary data.</text>
</comment>